<feature type="domain" description="Transposase (putative) gypsy type" evidence="4">
    <location>
        <begin position="253"/>
        <end position="309"/>
    </location>
</feature>
<dbReference type="GO" id="GO:0140662">
    <property type="term" value="F:ATP-dependent protein folding chaperone"/>
    <property type="evidence" value="ECO:0007669"/>
    <property type="project" value="InterPro"/>
</dbReference>
<dbReference type="EMBL" id="CP144695">
    <property type="protein sequence ID" value="WVZ04617.1"/>
    <property type="molecule type" value="Genomic_DNA"/>
</dbReference>
<name>A0AAQ3N814_VIGMU</name>
<dbReference type="SUPFAM" id="SSF53067">
    <property type="entry name" value="Actin-like ATPase domain"/>
    <property type="match status" value="1"/>
</dbReference>
<keyword evidence="2" id="KW-0547">Nucleotide-binding</keyword>
<evidence type="ECO:0000313" key="6">
    <source>
        <dbReference type="Proteomes" id="UP001374535"/>
    </source>
</evidence>
<dbReference type="PROSITE" id="PS00297">
    <property type="entry name" value="HSP70_1"/>
    <property type="match status" value="1"/>
</dbReference>
<sequence length="433" mass="49125">MVKQNKEWVVGIDLGTTYSCVVGSRTTPSCVAFIENQRLIGDVVKNQAAMNPTNTLFGAQKESSDQVHPKVQIAQAWFQNEPSYSISVFASISGIPSSMSKFFLFLTVSRSQSQVTMVSSSPVYAFFDSEERQRSDSPVVQPVVAGSIESLLSGDRVFVSGGVDVDVPEDGCSSSPAEYLWASREVGEQGTIFVSREILLGWVENNCILRTLGYNRSLRLIACRKDERVFHEEDVVGGNYFYIYLYSLYDMYIRLPFTRFQMDVLRCLNVAPSQLHPNGCGYIQAFGVLCQALGIEPTTKIFLFFFKTRPNAKRGWVSLSSMSKNSIFNLFVESYKDFKNHFFKVSITEMGQPFFLNENGSPRFPLYWTKKPRTLTSWPLEDMTDVERRNLDELVGLPRPFSSRKMINCLKYNDLKSRVSDRFLCQIPSCYVV</sequence>
<dbReference type="InterPro" id="IPR013126">
    <property type="entry name" value="Hsp_70_fam"/>
</dbReference>
<dbReference type="Proteomes" id="UP001374535">
    <property type="component" value="Chromosome 6"/>
</dbReference>
<evidence type="ECO:0000256" key="2">
    <source>
        <dbReference type="ARBA" id="ARBA00022741"/>
    </source>
</evidence>
<dbReference type="Pfam" id="PF00012">
    <property type="entry name" value="HSP70"/>
    <property type="match status" value="1"/>
</dbReference>
<dbReference type="InterPro" id="IPR007321">
    <property type="entry name" value="Transposase_28"/>
</dbReference>
<dbReference type="GO" id="GO:0005524">
    <property type="term" value="F:ATP binding"/>
    <property type="evidence" value="ECO:0007669"/>
    <property type="project" value="UniProtKB-KW"/>
</dbReference>
<keyword evidence="6" id="KW-1185">Reference proteome</keyword>
<dbReference type="FunFam" id="3.30.420.40:FF:000028">
    <property type="entry name" value="heat shock 70 kDa protein-like"/>
    <property type="match status" value="1"/>
</dbReference>
<proteinExistence type="inferred from homology"/>
<dbReference type="AlphaFoldDB" id="A0AAQ3N814"/>
<evidence type="ECO:0000313" key="5">
    <source>
        <dbReference type="EMBL" id="WVZ04617.1"/>
    </source>
</evidence>
<comment type="similarity">
    <text evidence="1">Belongs to the heat shock protein 70 family.</text>
</comment>
<organism evidence="5 6">
    <name type="scientific">Vigna mungo</name>
    <name type="common">Black gram</name>
    <name type="synonym">Phaseolus mungo</name>
    <dbReference type="NCBI Taxonomy" id="3915"/>
    <lineage>
        <taxon>Eukaryota</taxon>
        <taxon>Viridiplantae</taxon>
        <taxon>Streptophyta</taxon>
        <taxon>Embryophyta</taxon>
        <taxon>Tracheophyta</taxon>
        <taxon>Spermatophyta</taxon>
        <taxon>Magnoliopsida</taxon>
        <taxon>eudicotyledons</taxon>
        <taxon>Gunneridae</taxon>
        <taxon>Pentapetalae</taxon>
        <taxon>rosids</taxon>
        <taxon>fabids</taxon>
        <taxon>Fabales</taxon>
        <taxon>Fabaceae</taxon>
        <taxon>Papilionoideae</taxon>
        <taxon>50 kb inversion clade</taxon>
        <taxon>NPAAA clade</taxon>
        <taxon>indigoferoid/millettioid clade</taxon>
        <taxon>Phaseoleae</taxon>
        <taxon>Vigna</taxon>
    </lineage>
</organism>
<dbReference type="PRINTS" id="PR00301">
    <property type="entry name" value="HEATSHOCK70"/>
</dbReference>
<evidence type="ECO:0000259" key="4">
    <source>
        <dbReference type="Pfam" id="PF04195"/>
    </source>
</evidence>
<keyword evidence="3" id="KW-0067">ATP-binding</keyword>
<dbReference type="InterPro" id="IPR018181">
    <property type="entry name" value="Heat_shock_70_CS"/>
</dbReference>
<dbReference type="Gene3D" id="3.30.420.40">
    <property type="match status" value="1"/>
</dbReference>
<accession>A0AAQ3N814</accession>
<dbReference type="PANTHER" id="PTHR31099:SF49">
    <property type="entry name" value="MYOSIN HEAVY CHAIN-LIKE PROTEIN"/>
    <property type="match status" value="1"/>
</dbReference>
<evidence type="ECO:0000256" key="3">
    <source>
        <dbReference type="ARBA" id="ARBA00022840"/>
    </source>
</evidence>
<evidence type="ECO:0000256" key="1">
    <source>
        <dbReference type="ARBA" id="ARBA00007381"/>
    </source>
</evidence>
<dbReference type="Pfam" id="PF04195">
    <property type="entry name" value="Transposase_28"/>
    <property type="match status" value="1"/>
</dbReference>
<reference evidence="5 6" key="1">
    <citation type="journal article" date="2023" name="Life. Sci Alliance">
        <title>Evolutionary insights into 3D genome organization and epigenetic landscape of Vigna mungo.</title>
        <authorList>
            <person name="Junaid A."/>
            <person name="Singh B."/>
            <person name="Bhatia S."/>
        </authorList>
    </citation>
    <scope>NUCLEOTIDE SEQUENCE [LARGE SCALE GENOMIC DNA]</scope>
    <source>
        <strain evidence="5">Urdbean</strain>
    </source>
</reference>
<dbReference type="InterPro" id="IPR043129">
    <property type="entry name" value="ATPase_NBD"/>
</dbReference>
<dbReference type="PANTHER" id="PTHR31099">
    <property type="entry name" value="OS06G0165300 PROTEIN"/>
    <property type="match status" value="1"/>
</dbReference>
<protein>
    <recommendedName>
        <fullName evidence="4">Transposase (putative) gypsy type domain-containing protein</fullName>
    </recommendedName>
</protein>
<gene>
    <name evidence="5" type="ORF">V8G54_017963</name>
</gene>